<evidence type="ECO:0000256" key="1">
    <source>
        <dbReference type="SAM" id="Coils"/>
    </source>
</evidence>
<proteinExistence type="predicted"/>
<keyword evidence="1" id="KW-0175">Coiled coil</keyword>
<reference evidence="2" key="1">
    <citation type="journal article" date="2021" name="Proc. Natl. Acad. Sci. U.S.A.">
        <title>A Catalog of Tens of Thousands of Viruses from Human Metagenomes Reveals Hidden Associations with Chronic Diseases.</title>
        <authorList>
            <person name="Tisza M.J."/>
            <person name="Buck C.B."/>
        </authorList>
    </citation>
    <scope>NUCLEOTIDE SEQUENCE</scope>
    <source>
        <strain evidence="2">CtQqU1</strain>
    </source>
</reference>
<dbReference type="EMBL" id="BK015568">
    <property type="protein sequence ID" value="DAE13693.1"/>
    <property type="molecule type" value="Genomic_DNA"/>
</dbReference>
<organism evidence="2">
    <name type="scientific">Siphoviridae sp. ctQqU1</name>
    <dbReference type="NCBI Taxonomy" id="2825496"/>
    <lineage>
        <taxon>Viruses</taxon>
        <taxon>Duplodnaviria</taxon>
        <taxon>Heunggongvirae</taxon>
        <taxon>Uroviricota</taxon>
        <taxon>Caudoviricetes</taxon>
    </lineage>
</organism>
<name>A0A8S5Q4V9_9CAUD</name>
<protein>
    <submittedName>
        <fullName evidence="2">Putative tail-component</fullName>
    </submittedName>
</protein>
<sequence>MKIKVRLSDAGLRDAERQIQEYKATLNKKAQEFAKALADKGLDVAKVRFANAEYAGNNDVSCRVEQNGSTCTIIAEGKAVAFIEFGTGIHHNGYGGELPPGVGAHGSYGKGQGANRRWYYYGESGNAGTPVKQVDGKGQLNYTSGNDAAMAMWGAVEEMASQVEATWREVWNS</sequence>
<feature type="coiled-coil region" evidence="1">
    <location>
        <begin position="12"/>
        <end position="39"/>
    </location>
</feature>
<evidence type="ECO:0000313" key="2">
    <source>
        <dbReference type="EMBL" id="DAE13693.1"/>
    </source>
</evidence>
<accession>A0A8S5Q4V9</accession>